<dbReference type="PROSITE" id="PS51257">
    <property type="entry name" value="PROKAR_LIPOPROTEIN"/>
    <property type="match status" value="1"/>
</dbReference>
<feature type="signal peptide" evidence="2">
    <location>
        <begin position="1"/>
        <end position="23"/>
    </location>
</feature>
<accession>A0A364RER4</accession>
<feature type="chain" id="PRO_5017007853" description="Lipoprotein" evidence="2">
    <location>
        <begin position="24"/>
        <end position="128"/>
    </location>
</feature>
<protein>
    <recommendedName>
        <fullName evidence="5">Lipoprotein</fullName>
    </recommendedName>
</protein>
<dbReference type="Proteomes" id="UP000251692">
    <property type="component" value="Unassembled WGS sequence"/>
</dbReference>
<dbReference type="RefSeq" id="WP_112304950.1">
    <property type="nucleotide sequence ID" value="NZ_QMDV01000002.1"/>
</dbReference>
<keyword evidence="4" id="KW-1185">Reference proteome</keyword>
<dbReference type="AlphaFoldDB" id="A0A364RER4"/>
<evidence type="ECO:0000256" key="1">
    <source>
        <dbReference type="SAM" id="MobiDB-lite"/>
    </source>
</evidence>
<reference evidence="3 4" key="2">
    <citation type="submission" date="2018-07" db="EMBL/GenBank/DDBJ databases">
        <title>Pontibacter sp. 2b14 genomic sequence and assembly.</title>
        <authorList>
            <person name="Du Z.-J."/>
        </authorList>
    </citation>
    <scope>NUCLEOTIDE SEQUENCE [LARGE SCALE GENOMIC DNA]</scope>
    <source>
        <strain evidence="3 4">2b14</strain>
    </source>
</reference>
<reference evidence="3 4" key="1">
    <citation type="submission" date="2018-06" db="EMBL/GenBank/DDBJ databases">
        <authorList>
            <person name="Liu Z.-W."/>
        </authorList>
    </citation>
    <scope>NUCLEOTIDE SEQUENCE [LARGE SCALE GENOMIC DNA]</scope>
    <source>
        <strain evidence="3 4">2b14</strain>
    </source>
</reference>
<dbReference type="OrthoDB" id="678557at2"/>
<name>A0A364RER4_9BACT</name>
<evidence type="ECO:0000313" key="3">
    <source>
        <dbReference type="EMBL" id="RAU82801.1"/>
    </source>
</evidence>
<evidence type="ECO:0000256" key="2">
    <source>
        <dbReference type="SAM" id="SignalP"/>
    </source>
</evidence>
<keyword evidence="2" id="KW-0732">Signal</keyword>
<gene>
    <name evidence="3" type="ORF">DP923_05990</name>
</gene>
<dbReference type="EMBL" id="QMDV01000002">
    <property type="protein sequence ID" value="RAU82801.1"/>
    <property type="molecule type" value="Genomic_DNA"/>
</dbReference>
<feature type="region of interest" description="Disordered" evidence="1">
    <location>
        <begin position="26"/>
        <end position="128"/>
    </location>
</feature>
<proteinExistence type="predicted"/>
<comment type="caution">
    <text evidence="3">The sequence shown here is derived from an EMBL/GenBank/DDBJ whole genome shotgun (WGS) entry which is preliminary data.</text>
</comment>
<feature type="compositionally biased region" description="Polar residues" evidence="1">
    <location>
        <begin position="78"/>
        <end position="87"/>
    </location>
</feature>
<sequence length="128" mass="12343">MKILSTFILSASTLLLISCSDKADSTQSSGITGAPVNFSSPGSAQPAANAAPGAVNPAHGAPGHNCAIPVGAPLNAPAGTQATQPAVQTEPAPQLTPQTQGIASPAVNPAHGAPGHDCAIPVGAPLSK</sequence>
<organism evidence="3 4">
    <name type="scientific">Pontibacter arcticus</name>
    <dbReference type="NCBI Taxonomy" id="2080288"/>
    <lineage>
        <taxon>Bacteria</taxon>
        <taxon>Pseudomonadati</taxon>
        <taxon>Bacteroidota</taxon>
        <taxon>Cytophagia</taxon>
        <taxon>Cytophagales</taxon>
        <taxon>Hymenobacteraceae</taxon>
        <taxon>Pontibacter</taxon>
    </lineage>
</organism>
<evidence type="ECO:0000313" key="4">
    <source>
        <dbReference type="Proteomes" id="UP000251692"/>
    </source>
</evidence>
<evidence type="ECO:0008006" key="5">
    <source>
        <dbReference type="Google" id="ProtNLM"/>
    </source>
</evidence>
<feature type="compositionally biased region" description="Low complexity" evidence="1">
    <location>
        <begin position="40"/>
        <end position="64"/>
    </location>
</feature>